<proteinExistence type="predicted"/>
<dbReference type="OrthoDB" id="4870234at2"/>
<feature type="transmembrane region" description="Helical" evidence="1">
    <location>
        <begin position="54"/>
        <end position="80"/>
    </location>
</feature>
<keyword evidence="1" id="KW-0812">Transmembrane</keyword>
<keyword evidence="3" id="KW-1185">Reference proteome</keyword>
<dbReference type="Pfam" id="PF07332">
    <property type="entry name" value="Phage_holin_3_6"/>
    <property type="match status" value="1"/>
</dbReference>
<comment type="caution">
    <text evidence="2">The sequence shown here is derived from an EMBL/GenBank/DDBJ whole genome shotgun (WGS) entry which is preliminary data.</text>
</comment>
<dbReference type="AlphaFoldDB" id="A0A4Q7IYE1"/>
<keyword evidence="1" id="KW-0472">Membrane</keyword>
<reference evidence="2 3" key="1">
    <citation type="submission" date="2019-02" db="EMBL/GenBank/DDBJ databases">
        <title>Draft genome sequence of Amycolatopsis sp. 8-3EHSu isolated from roots of Suaeda maritima.</title>
        <authorList>
            <person name="Duangmal K."/>
            <person name="Chantavorakit T."/>
        </authorList>
    </citation>
    <scope>NUCLEOTIDE SEQUENCE [LARGE SCALE GENOMIC DNA]</scope>
    <source>
        <strain evidence="2 3">8-3EHSu</strain>
    </source>
</reference>
<evidence type="ECO:0000313" key="3">
    <source>
        <dbReference type="Proteomes" id="UP000292003"/>
    </source>
</evidence>
<accession>A0A4Q7IYE1</accession>
<keyword evidence="1" id="KW-1133">Transmembrane helix</keyword>
<dbReference type="InterPro" id="IPR009937">
    <property type="entry name" value="Phage_holin_3_6"/>
</dbReference>
<gene>
    <name evidence="2" type="ORF">EWH70_34070</name>
</gene>
<sequence>MTEQTANGTATGTDRSIAALVSDLSSQVSRLVRDELRLAVAEVRAKITRLTRGAGLSGFAVVLAFFGAATLVAAAVLGLATAMPAWAAALVVGGAFLVLAALFGAAGVSQVRKGAPPVPEEAAAGVRADLETIGESREKART</sequence>
<dbReference type="Proteomes" id="UP000292003">
    <property type="component" value="Unassembled WGS sequence"/>
</dbReference>
<name>A0A4Q7IYE1_9PSEU</name>
<feature type="transmembrane region" description="Helical" evidence="1">
    <location>
        <begin position="86"/>
        <end position="108"/>
    </location>
</feature>
<dbReference type="EMBL" id="SFCC01000024">
    <property type="protein sequence ID" value="RZQ59457.1"/>
    <property type="molecule type" value="Genomic_DNA"/>
</dbReference>
<organism evidence="2 3">
    <name type="scientific">Amycolatopsis suaedae</name>
    <dbReference type="NCBI Taxonomy" id="2510978"/>
    <lineage>
        <taxon>Bacteria</taxon>
        <taxon>Bacillati</taxon>
        <taxon>Actinomycetota</taxon>
        <taxon>Actinomycetes</taxon>
        <taxon>Pseudonocardiales</taxon>
        <taxon>Pseudonocardiaceae</taxon>
        <taxon>Amycolatopsis</taxon>
    </lineage>
</organism>
<dbReference type="RefSeq" id="WP_130479718.1">
    <property type="nucleotide sequence ID" value="NZ_SFCC01000024.1"/>
</dbReference>
<evidence type="ECO:0000256" key="1">
    <source>
        <dbReference type="SAM" id="Phobius"/>
    </source>
</evidence>
<protein>
    <submittedName>
        <fullName evidence="2">Phage holin family protein</fullName>
    </submittedName>
</protein>
<evidence type="ECO:0000313" key="2">
    <source>
        <dbReference type="EMBL" id="RZQ59457.1"/>
    </source>
</evidence>